<feature type="compositionally biased region" description="Polar residues" evidence="1">
    <location>
        <begin position="111"/>
        <end position="139"/>
    </location>
</feature>
<name>A0A803N0T9_CHEQI</name>
<dbReference type="OMA" id="YIYPRVA"/>
<dbReference type="EnsemblPlants" id="AUR62038573-RA">
    <property type="protein sequence ID" value="AUR62038573-RA:cds"/>
    <property type="gene ID" value="AUR62038573"/>
</dbReference>
<protein>
    <submittedName>
        <fullName evidence="2">Uncharacterized protein</fullName>
    </submittedName>
</protein>
<evidence type="ECO:0000313" key="2">
    <source>
        <dbReference type="EnsemblPlants" id="AUR62038573-RA:cds"/>
    </source>
</evidence>
<proteinExistence type="predicted"/>
<reference evidence="2" key="1">
    <citation type="journal article" date="2017" name="Nature">
        <title>The genome of Chenopodium quinoa.</title>
        <authorList>
            <person name="Jarvis D.E."/>
            <person name="Ho Y.S."/>
            <person name="Lightfoot D.J."/>
            <person name="Schmoeckel S.M."/>
            <person name="Li B."/>
            <person name="Borm T.J.A."/>
            <person name="Ohyanagi H."/>
            <person name="Mineta K."/>
            <person name="Michell C.T."/>
            <person name="Saber N."/>
            <person name="Kharbatia N.M."/>
            <person name="Rupper R.R."/>
            <person name="Sharp A.R."/>
            <person name="Dally N."/>
            <person name="Boughton B.A."/>
            <person name="Woo Y.H."/>
            <person name="Gao G."/>
            <person name="Schijlen E.G.W.M."/>
            <person name="Guo X."/>
            <person name="Momin A.A."/>
            <person name="Negrao S."/>
            <person name="Al-Babili S."/>
            <person name="Gehring C."/>
            <person name="Roessner U."/>
            <person name="Jung C."/>
            <person name="Murphy K."/>
            <person name="Arold S.T."/>
            <person name="Gojobori T."/>
            <person name="van der Linden C.G."/>
            <person name="van Loo E.N."/>
            <person name="Jellen E.N."/>
            <person name="Maughan P.J."/>
            <person name="Tester M."/>
        </authorList>
    </citation>
    <scope>NUCLEOTIDE SEQUENCE [LARGE SCALE GENOMIC DNA]</scope>
    <source>
        <strain evidence="2">cv. PI 614886</strain>
    </source>
</reference>
<reference evidence="2" key="2">
    <citation type="submission" date="2021-03" db="UniProtKB">
        <authorList>
            <consortium name="EnsemblPlants"/>
        </authorList>
    </citation>
    <scope>IDENTIFICATION</scope>
</reference>
<feature type="region of interest" description="Disordered" evidence="1">
    <location>
        <begin position="47"/>
        <end position="139"/>
    </location>
</feature>
<keyword evidence="3" id="KW-1185">Reference proteome</keyword>
<accession>A0A803N0T9</accession>
<evidence type="ECO:0000256" key="1">
    <source>
        <dbReference type="SAM" id="MobiDB-lite"/>
    </source>
</evidence>
<dbReference type="AlphaFoldDB" id="A0A803N0T9"/>
<dbReference type="Gramene" id="AUR62038573-RA">
    <property type="protein sequence ID" value="AUR62038573-RA:cds"/>
    <property type="gene ID" value="AUR62038573"/>
</dbReference>
<feature type="compositionally biased region" description="Polar residues" evidence="1">
    <location>
        <begin position="59"/>
        <end position="71"/>
    </location>
</feature>
<evidence type="ECO:0000313" key="3">
    <source>
        <dbReference type="Proteomes" id="UP000596660"/>
    </source>
</evidence>
<feature type="compositionally biased region" description="Basic and acidic residues" evidence="1">
    <location>
        <begin position="92"/>
        <end position="106"/>
    </location>
</feature>
<dbReference type="Proteomes" id="UP000596660">
    <property type="component" value="Unplaced"/>
</dbReference>
<sequence length="200" mass="21895">MVKFGSLCSKALAYPKSTTVVLQALQLLDLEVDEKIVVATKKGLVGTPSSVCREKGNDCTPSTQRQGSCDPQNGEDPIIPKDPPLPKRLAHHTTDSRYKSCLEKPRKTAKTSKTTQGKKNKESQAAFTTPSSSTMHATPSNMVQHHPYYQYSPHSAGGIQMVDMDGSIGYFTSVGSGVQQFNGSYIYPRVATFLIRKFHL</sequence>
<organism evidence="2 3">
    <name type="scientific">Chenopodium quinoa</name>
    <name type="common">Quinoa</name>
    <dbReference type="NCBI Taxonomy" id="63459"/>
    <lineage>
        <taxon>Eukaryota</taxon>
        <taxon>Viridiplantae</taxon>
        <taxon>Streptophyta</taxon>
        <taxon>Embryophyta</taxon>
        <taxon>Tracheophyta</taxon>
        <taxon>Spermatophyta</taxon>
        <taxon>Magnoliopsida</taxon>
        <taxon>eudicotyledons</taxon>
        <taxon>Gunneridae</taxon>
        <taxon>Pentapetalae</taxon>
        <taxon>Caryophyllales</taxon>
        <taxon>Chenopodiaceae</taxon>
        <taxon>Chenopodioideae</taxon>
        <taxon>Atripliceae</taxon>
        <taxon>Chenopodium</taxon>
    </lineage>
</organism>